<evidence type="ECO:0000259" key="4">
    <source>
        <dbReference type="SMART" id="SM00062"/>
    </source>
</evidence>
<name>A0A7Y0LDM3_9GAMM</name>
<evidence type="ECO:0000256" key="2">
    <source>
        <dbReference type="ARBA" id="ARBA00022729"/>
    </source>
</evidence>
<evidence type="ECO:0000256" key="1">
    <source>
        <dbReference type="ARBA" id="ARBA00010333"/>
    </source>
</evidence>
<protein>
    <submittedName>
        <fullName evidence="5">Amino acid ABC transporter substrate-binding protein</fullName>
    </submittedName>
</protein>
<sequence length="255" mass="29473">MNKKYLVLSLFLILPILANAQEKLNAGWELWYPYQYHNNKNQLIGLDIESFDAILSQANINYSITELPWKRHLMMIKAGHMDIAMGASKTSEREEYAYFSLPYRKELVNLVVKRGDTKRIKLNTLADLSDSDYLIGVESGYYYGEQYAKLITKKNFHNNISEVIDIEENVKQLNKGHIDGFLVDPITLKAFVKKYKLDGQFEIHPLTIYQDDIYIMLSKKSTSTITLDKINNAIKHLKSNGKLKEISNKWSKING</sequence>
<organism evidence="5 6">
    <name type="scientific">Thalassotalea algicola</name>
    <dbReference type="NCBI Taxonomy" id="2716224"/>
    <lineage>
        <taxon>Bacteria</taxon>
        <taxon>Pseudomonadati</taxon>
        <taxon>Pseudomonadota</taxon>
        <taxon>Gammaproteobacteria</taxon>
        <taxon>Alteromonadales</taxon>
        <taxon>Colwelliaceae</taxon>
        <taxon>Thalassotalea</taxon>
    </lineage>
</organism>
<dbReference type="RefSeq" id="WP_169075689.1">
    <property type="nucleotide sequence ID" value="NZ_JABBXH010000004.1"/>
</dbReference>
<dbReference type="Gene3D" id="3.40.190.10">
    <property type="entry name" value="Periplasmic binding protein-like II"/>
    <property type="match status" value="2"/>
</dbReference>
<keyword evidence="2 3" id="KW-0732">Signal</keyword>
<dbReference type="SMART" id="SM00062">
    <property type="entry name" value="PBPb"/>
    <property type="match status" value="1"/>
</dbReference>
<gene>
    <name evidence="5" type="ORF">HII17_12315</name>
</gene>
<proteinExistence type="inferred from homology"/>
<feature type="chain" id="PRO_5030746038" evidence="3">
    <location>
        <begin position="21"/>
        <end position="255"/>
    </location>
</feature>
<evidence type="ECO:0000256" key="3">
    <source>
        <dbReference type="SAM" id="SignalP"/>
    </source>
</evidence>
<feature type="signal peptide" evidence="3">
    <location>
        <begin position="1"/>
        <end position="20"/>
    </location>
</feature>
<dbReference type="PANTHER" id="PTHR35936:SF19">
    <property type="entry name" value="AMINO-ACID-BINDING PROTEIN YXEM-RELATED"/>
    <property type="match status" value="1"/>
</dbReference>
<dbReference type="SUPFAM" id="SSF53850">
    <property type="entry name" value="Periplasmic binding protein-like II"/>
    <property type="match status" value="1"/>
</dbReference>
<accession>A0A7Y0LDM3</accession>
<dbReference type="PANTHER" id="PTHR35936">
    <property type="entry name" value="MEMBRANE-BOUND LYTIC MUREIN TRANSGLYCOSYLASE F"/>
    <property type="match status" value="1"/>
</dbReference>
<reference evidence="5 6" key="1">
    <citation type="submission" date="2020-04" db="EMBL/GenBank/DDBJ databases">
        <title>Thalassotalea sp. M1531, isolated from the surface of marine red alga.</title>
        <authorList>
            <person name="Pang L."/>
            <person name="Lu D.-C."/>
        </authorList>
    </citation>
    <scope>NUCLEOTIDE SEQUENCE [LARGE SCALE GENOMIC DNA]</scope>
    <source>
        <strain evidence="5 6">M1531</strain>
    </source>
</reference>
<evidence type="ECO:0000313" key="6">
    <source>
        <dbReference type="Proteomes" id="UP000568664"/>
    </source>
</evidence>
<feature type="domain" description="Solute-binding protein family 3/N-terminal" evidence="4">
    <location>
        <begin position="23"/>
        <end position="254"/>
    </location>
</feature>
<comment type="caution">
    <text evidence="5">The sequence shown here is derived from an EMBL/GenBank/DDBJ whole genome shotgun (WGS) entry which is preliminary data.</text>
</comment>
<dbReference type="AlphaFoldDB" id="A0A7Y0LDM3"/>
<dbReference type="InterPro" id="IPR001638">
    <property type="entry name" value="Solute-binding_3/MltF_N"/>
</dbReference>
<dbReference type="EMBL" id="JABBXH010000004">
    <property type="protein sequence ID" value="NMP32347.1"/>
    <property type="molecule type" value="Genomic_DNA"/>
</dbReference>
<dbReference type="Proteomes" id="UP000568664">
    <property type="component" value="Unassembled WGS sequence"/>
</dbReference>
<evidence type="ECO:0000313" key="5">
    <source>
        <dbReference type="EMBL" id="NMP32347.1"/>
    </source>
</evidence>
<keyword evidence="6" id="KW-1185">Reference proteome</keyword>
<comment type="similarity">
    <text evidence="1">Belongs to the bacterial solute-binding protein 3 family.</text>
</comment>
<dbReference type="Pfam" id="PF00497">
    <property type="entry name" value="SBP_bac_3"/>
    <property type="match status" value="1"/>
</dbReference>